<evidence type="ECO:0000313" key="2">
    <source>
        <dbReference type="EMBL" id="CAE6450039.1"/>
    </source>
</evidence>
<feature type="region of interest" description="Disordered" evidence="1">
    <location>
        <begin position="1"/>
        <end position="70"/>
    </location>
</feature>
<evidence type="ECO:0000313" key="3">
    <source>
        <dbReference type="EMBL" id="CAE6524636.1"/>
    </source>
</evidence>
<feature type="compositionally biased region" description="Basic residues" evidence="1">
    <location>
        <begin position="14"/>
        <end position="25"/>
    </location>
</feature>
<reference evidence="2" key="1">
    <citation type="submission" date="2021-01" db="EMBL/GenBank/DDBJ databases">
        <authorList>
            <person name="Kaushik A."/>
        </authorList>
    </citation>
    <scope>NUCLEOTIDE SEQUENCE</scope>
    <source>
        <strain evidence="2">AG4-R118</strain>
        <strain evidence="3">AG4-RS23</strain>
    </source>
</reference>
<feature type="compositionally biased region" description="Pro residues" evidence="1">
    <location>
        <begin position="198"/>
        <end position="208"/>
    </location>
</feature>
<feature type="compositionally biased region" description="Low complexity" evidence="1">
    <location>
        <begin position="677"/>
        <end position="722"/>
    </location>
</feature>
<name>A0A8H3B7N0_9AGAM</name>
<accession>A0A8H3B7N0</accession>
<comment type="caution">
    <text evidence="2">The sequence shown here is derived from an EMBL/GenBank/DDBJ whole genome shotgun (WGS) entry which is preliminary data.</text>
</comment>
<feature type="compositionally biased region" description="Low complexity" evidence="1">
    <location>
        <begin position="576"/>
        <end position="587"/>
    </location>
</feature>
<proteinExistence type="predicted"/>
<feature type="compositionally biased region" description="Pro residues" evidence="1">
    <location>
        <begin position="134"/>
        <end position="144"/>
    </location>
</feature>
<feature type="region of interest" description="Disordered" evidence="1">
    <location>
        <begin position="495"/>
        <end position="610"/>
    </location>
</feature>
<organism evidence="2 4">
    <name type="scientific">Rhizoctonia solani</name>
    <dbReference type="NCBI Taxonomy" id="456999"/>
    <lineage>
        <taxon>Eukaryota</taxon>
        <taxon>Fungi</taxon>
        <taxon>Dikarya</taxon>
        <taxon>Basidiomycota</taxon>
        <taxon>Agaricomycotina</taxon>
        <taxon>Agaricomycetes</taxon>
        <taxon>Cantharellales</taxon>
        <taxon>Ceratobasidiaceae</taxon>
        <taxon>Rhizoctonia</taxon>
    </lineage>
</organism>
<feature type="region of interest" description="Disordered" evidence="1">
    <location>
        <begin position="345"/>
        <end position="407"/>
    </location>
</feature>
<sequence length="813" mass="86527">MRRIVSALGLSKDKHSRRHSQRRRATATDDKVLPRGSLKSESTPALVHHPDSASSSGIRTPSDVDGPDFLTVPAIVNPSGSSDSVAHSVRSAPSRWVGLLRTLSLKKHTEVPPPVMDVDDDSSESSASSERPRSPPALLPPPTPQFASNRRLSSPASPASSIYRAGMANVQRRAPPSRANLALQAFTQPLVLAAGAPTPHPLRAPDPTSPQCYPRSVSHGHLPSQSLCIQLHRARVLRRLEEGSLTPAEESSIAPFAVRPPAPRSLRRTRPSPTEEWTAHLELGTRTGRWSRGLRRWVARPVFEDRIRVYTPAGNEIVQPARGLGTETLDFSDGTLAMAGLAIDTETDQTDDDYAPRRTSPPITPPPRSGDTMLATLSPVPHSGTSSAEPRTLGAESLKPKPKPTIVRGVRFADDDDATDGDDLPLAVLASVQKKRAEREARARHAQYVQRVQTTTDANDRKRRSYADEVARARAYQSNARAGIERPASFVRDSDARRMTLPNSGLVPVKESGFTPGHSRSGSSGSGSSGNRRRSTLVEGVEQVVSPTRSVFSHSGSSSAPNTALPSPVSPFATLPRSLPSSARASPAPLPSPNAPFANRSMTGSPLRSSFALGANPDDFGTMLAAAQNARGSVTPDMRTLMAQNQALMAHNQMLASMMMGQNMMDLGLPNPPFAHSGGSSASGSRGRSPARSSGGASQGSSSRRPGPSPVQGPRGASAGPASRDDGRRDASRGRQEHSRSRQDDTRSGHVKSASQSTANTRPRHAHSKSDHSISAQRLSRLGTSVVAPPVPSVPHGVYSMRGRPRPAGEVVS</sequence>
<feature type="region of interest" description="Disordered" evidence="1">
    <location>
        <begin position="110"/>
        <end position="159"/>
    </location>
</feature>
<protein>
    <submittedName>
        <fullName evidence="2">Uncharacterized protein</fullName>
    </submittedName>
</protein>
<feature type="region of interest" description="Disordered" evidence="1">
    <location>
        <begin position="669"/>
        <end position="813"/>
    </location>
</feature>
<dbReference type="EMBL" id="CAJMWX010001039">
    <property type="protein sequence ID" value="CAE6450039.1"/>
    <property type="molecule type" value="Genomic_DNA"/>
</dbReference>
<feature type="compositionally biased region" description="Polar residues" evidence="1">
    <location>
        <begin position="545"/>
        <end position="565"/>
    </location>
</feature>
<gene>
    <name evidence="3" type="ORF">RDB_LOCUS161961</name>
    <name evidence="2" type="ORF">RDB_LOCUS67891</name>
</gene>
<evidence type="ECO:0000256" key="1">
    <source>
        <dbReference type="SAM" id="MobiDB-lite"/>
    </source>
</evidence>
<dbReference type="Proteomes" id="UP000663888">
    <property type="component" value="Unassembled WGS sequence"/>
</dbReference>
<feature type="compositionally biased region" description="Basic and acidic residues" evidence="1">
    <location>
        <begin position="723"/>
        <end position="748"/>
    </location>
</feature>
<dbReference type="Proteomes" id="UP000663861">
    <property type="component" value="Unassembled WGS sequence"/>
</dbReference>
<dbReference type="EMBL" id="CAJMWY010004229">
    <property type="protein sequence ID" value="CAE6524636.1"/>
    <property type="molecule type" value="Genomic_DNA"/>
</dbReference>
<dbReference type="AlphaFoldDB" id="A0A8H3B7N0"/>
<feature type="region of interest" description="Disordered" evidence="1">
    <location>
        <begin position="248"/>
        <end position="274"/>
    </location>
</feature>
<feature type="region of interest" description="Disordered" evidence="1">
    <location>
        <begin position="196"/>
        <end position="221"/>
    </location>
</feature>
<evidence type="ECO:0000313" key="4">
    <source>
        <dbReference type="Proteomes" id="UP000663888"/>
    </source>
</evidence>